<organism evidence="1 2">
    <name type="scientific">Batillaria attramentaria</name>
    <dbReference type="NCBI Taxonomy" id="370345"/>
    <lineage>
        <taxon>Eukaryota</taxon>
        <taxon>Metazoa</taxon>
        <taxon>Spiralia</taxon>
        <taxon>Lophotrochozoa</taxon>
        <taxon>Mollusca</taxon>
        <taxon>Gastropoda</taxon>
        <taxon>Caenogastropoda</taxon>
        <taxon>Sorbeoconcha</taxon>
        <taxon>Cerithioidea</taxon>
        <taxon>Batillariidae</taxon>
        <taxon>Batillaria</taxon>
    </lineage>
</organism>
<evidence type="ECO:0000313" key="2">
    <source>
        <dbReference type="Proteomes" id="UP001519460"/>
    </source>
</evidence>
<dbReference type="AlphaFoldDB" id="A0ABD0JRI1"/>
<protein>
    <submittedName>
        <fullName evidence="1">Uncharacterized protein</fullName>
    </submittedName>
</protein>
<name>A0ABD0JRI1_9CAEN</name>
<reference evidence="1 2" key="1">
    <citation type="journal article" date="2023" name="Sci. Data">
        <title>Genome assembly of the Korean intertidal mud-creeper Batillaria attramentaria.</title>
        <authorList>
            <person name="Patra A.K."/>
            <person name="Ho P.T."/>
            <person name="Jun S."/>
            <person name="Lee S.J."/>
            <person name="Kim Y."/>
            <person name="Won Y.J."/>
        </authorList>
    </citation>
    <scope>NUCLEOTIDE SEQUENCE [LARGE SCALE GENOMIC DNA]</scope>
    <source>
        <strain evidence="1">Wonlab-2016</strain>
    </source>
</reference>
<evidence type="ECO:0000313" key="1">
    <source>
        <dbReference type="EMBL" id="KAK7477711.1"/>
    </source>
</evidence>
<dbReference type="EMBL" id="JACVVK020000343">
    <property type="protein sequence ID" value="KAK7477711.1"/>
    <property type="molecule type" value="Genomic_DNA"/>
</dbReference>
<accession>A0ABD0JRI1</accession>
<gene>
    <name evidence="1" type="ORF">BaRGS_00031095</name>
</gene>
<sequence length="113" mass="12457">MITPTTRADQNQVSRWNTSCSTILANIEVNKKVKRRSLSLTADCVPLPHLDERGAAWAVFEDETGTPAATVREDINYESAANQTETLMSFAPLCTCASHYCHCTRVHALCRGS</sequence>
<dbReference type="Proteomes" id="UP001519460">
    <property type="component" value="Unassembled WGS sequence"/>
</dbReference>
<keyword evidence="2" id="KW-1185">Reference proteome</keyword>
<proteinExistence type="predicted"/>
<comment type="caution">
    <text evidence="1">The sequence shown here is derived from an EMBL/GenBank/DDBJ whole genome shotgun (WGS) entry which is preliminary data.</text>
</comment>